<name>A0AC34R4G8_9BILA</name>
<sequence>MGILHILFLIVIKSVLAYEAYCPPKAVKSTTNNVCYVFIDIDSQFTNTLLLTSAQGHSLSDFWIGANLINITNDAGRTAIWVWEGLDKIVKFNDWGFKQPSNKGNCAAFAVNDGTWFADDCTARKYYVCSVPSVIDLCGDDWDYSPLTRACYKVFFDADWFTAETNCMKQSAHLASIHSFEENIFVQEMATFGNSLCNEEELLILGMQTETDASYFEWSDGSPADFYHWAAGEPHNLTENKCVAMYTNLPEFLGSYWETVPCDEQQHKYVCKKAPVHVPVK</sequence>
<evidence type="ECO:0000313" key="2">
    <source>
        <dbReference type="WBParaSite" id="JU765_v2.g3462.t1"/>
    </source>
</evidence>
<proteinExistence type="predicted"/>
<dbReference type="Proteomes" id="UP000887576">
    <property type="component" value="Unplaced"/>
</dbReference>
<evidence type="ECO:0000313" key="1">
    <source>
        <dbReference type="Proteomes" id="UP000887576"/>
    </source>
</evidence>
<dbReference type="WBParaSite" id="JU765_v2.g3462.t1">
    <property type="protein sequence ID" value="JU765_v2.g3462.t1"/>
    <property type="gene ID" value="JU765_v2.g3462"/>
</dbReference>
<protein>
    <submittedName>
        <fullName evidence="2">C-type lectin domain-containing protein</fullName>
    </submittedName>
</protein>
<accession>A0AC34R4G8</accession>
<organism evidence="1 2">
    <name type="scientific">Panagrolaimus sp. JU765</name>
    <dbReference type="NCBI Taxonomy" id="591449"/>
    <lineage>
        <taxon>Eukaryota</taxon>
        <taxon>Metazoa</taxon>
        <taxon>Ecdysozoa</taxon>
        <taxon>Nematoda</taxon>
        <taxon>Chromadorea</taxon>
        <taxon>Rhabditida</taxon>
        <taxon>Tylenchina</taxon>
        <taxon>Panagrolaimomorpha</taxon>
        <taxon>Panagrolaimoidea</taxon>
        <taxon>Panagrolaimidae</taxon>
        <taxon>Panagrolaimus</taxon>
    </lineage>
</organism>
<reference evidence="2" key="1">
    <citation type="submission" date="2022-11" db="UniProtKB">
        <authorList>
            <consortium name="WormBaseParasite"/>
        </authorList>
    </citation>
    <scope>IDENTIFICATION</scope>
</reference>